<keyword evidence="4" id="KW-0274">FAD</keyword>
<dbReference type="InterPro" id="IPR036188">
    <property type="entry name" value="FAD/NAD-bd_sf"/>
</dbReference>
<dbReference type="GO" id="GO:0034599">
    <property type="term" value="P:cellular response to oxidative stress"/>
    <property type="evidence" value="ECO:0007669"/>
    <property type="project" value="TreeGrafter"/>
</dbReference>
<dbReference type="GO" id="GO:0005739">
    <property type="term" value="C:mitochondrion"/>
    <property type="evidence" value="ECO:0007669"/>
    <property type="project" value="TreeGrafter"/>
</dbReference>
<name>A0AAU9TIF5_EUPED</name>
<organism evidence="9 10">
    <name type="scientific">Euphydryas editha</name>
    <name type="common">Edith's checkerspot</name>
    <dbReference type="NCBI Taxonomy" id="104508"/>
    <lineage>
        <taxon>Eukaryota</taxon>
        <taxon>Metazoa</taxon>
        <taxon>Ecdysozoa</taxon>
        <taxon>Arthropoda</taxon>
        <taxon>Hexapoda</taxon>
        <taxon>Insecta</taxon>
        <taxon>Pterygota</taxon>
        <taxon>Neoptera</taxon>
        <taxon>Endopterygota</taxon>
        <taxon>Lepidoptera</taxon>
        <taxon>Glossata</taxon>
        <taxon>Ditrysia</taxon>
        <taxon>Papilionoidea</taxon>
        <taxon>Nymphalidae</taxon>
        <taxon>Nymphalinae</taxon>
        <taxon>Euphydryas</taxon>
    </lineage>
</organism>
<dbReference type="GO" id="GO:0006749">
    <property type="term" value="P:glutathione metabolic process"/>
    <property type="evidence" value="ECO:0007669"/>
    <property type="project" value="TreeGrafter"/>
</dbReference>
<evidence type="ECO:0000256" key="2">
    <source>
        <dbReference type="ARBA" id="ARBA00007532"/>
    </source>
</evidence>
<dbReference type="PANTHER" id="PTHR42737:SF2">
    <property type="entry name" value="GLUTATHIONE REDUCTASE"/>
    <property type="match status" value="1"/>
</dbReference>
<accession>A0AAU9TIF5</accession>
<evidence type="ECO:0000256" key="3">
    <source>
        <dbReference type="ARBA" id="ARBA00022630"/>
    </source>
</evidence>
<keyword evidence="3" id="KW-0285">Flavoprotein</keyword>
<gene>
    <name evidence="9" type="ORF">EEDITHA_LOCUS3197</name>
</gene>
<keyword evidence="5" id="KW-0560">Oxidoreductase</keyword>
<dbReference type="GO" id="GO:0050660">
    <property type="term" value="F:flavin adenine dinucleotide binding"/>
    <property type="evidence" value="ECO:0007669"/>
    <property type="project" value="InterPro"/>
</dbReference>
<dbReference type="GO" id="GO:0005829">
    <property type="term" value="C:cytosol"/>
    <property type="evidence" value="ECO:0007669"/>
    <property type="project" value="TreeGrafter"/>
</dbReference>
<evidence type="ECO:0000256" key="6">
    <source>
        <dbReference type="ARBA" id="ARBA00023157"/>
    </source>
</evidence>
<proteinExistence type="inferred from homology"/>
<comment type="caution">
    <text evidence="9">The sequence shown here is derived from an EMBL/GenBank/DDBJ whole genome shotgun (WGS) entry which is preliminary data.</text>
</comment>
<evidence type="ECO:0000256" key="5">
    <source>
        <dbReference type="ARBA" id="ARBA00023002"/>
    </source>
</evidence>
<evidence type="ECO:0000313" key="10">
    <source>
        <dbReference type="Proteomes" id="UP001153954"/>
    </source>
</evidence>
<dbReference type="AlphaFoldDB" id="A0AAU9TIF5"/>
<evidence type="ECO:0000259" key="8">
    <source>
        <dbReference type="Pfam" id="PF07992"/>
    </source>
</evidence>
<comment type="cofactor">
    <cofactor evidence="1">
        <name>FAD</name>
        <dbReference type="ChEBI" id="CHEBI:57692"/>
    </cofactor>
</comment>
<evidence type="ECO:0000256" key="4">
    <source>
        <dbReference type="ARBA" id="ARBA00022827"/>
    </source>
</evidence>
<dbReference type="EMBL" id="CAKOGL010000005">
    <property type="protein sequence ID" value="CAH2086875.1"/>
    <property type="molecule type" value="Genomic_DNA"/>
</dbReference>
<comment type="similarity">
    <text evidence="2">Belongs to the class-I pyridine nucleotide-disulfide oxidoreductase family.</text>
</comment>
<dbReference type="PRINTS" id="PR00411">
    <property type="entry name" value="PNDRDTASEI"/>
</dbReference>
<feature type="domain" description="FAD/NAD(P)-binding" evidence="8">
    <location>
        <begin position="38"/>
        <end position="111"/>
    </location>
</feature>
<evidence type="ECO:0000313" key="9">
    <source>
        <dbReference type="EMBL" id="CAH2086875.1"/>
    </source>
</evidence>
<dbReference type="Gene3D" id="3.50.50.60">
    <property type="entry name" value="FAD/NAD(P)-binding domain"/>
    <property type="match status" value="1"/>
</dbReference>
<dbReference type="InterPro" id="IPR012999">
    <property type="entry name" value="Pyr_OxRdtase_I_AS"/>
</dbReference>
<keyword evidence="10" id="KW-1185">Reference proteome</keyword>
<dbReference type="Proteomes" id="UP001153954">
    <property type="component" value="Unassembled WGS sequence"/>
</dbReference>
<dbReference type="PANTHER" id="PTHR42737">
    <property type="entry name" value="GLUTATHIONE REDUCTASE"/>
    <property type="match status" value="1"/>
</dbReference>
<keyword evidence="6" id="KW-1015">Disulfide bond</keyword>
<dbReference type="Pfam" id="PF07992">
    <property type="entry name" value="Pyr_redox_2"/>
    <property type="match status" value="1"/>
</dbReference>
<sequence length="127" mass="13434">MTILNNFRRITNFVKPFNKTDCVFVIAKRTLANGTYDYDLAVIGGGSGGLACAKEAVNLGAKVAVLDYVTPSPQGTKWGLGGTCVNVGCIPKKLMHQAALLGESIHDTVSALTLDIPSSTPFLFLDS</sequence>
<dbReference type="GO" id="GO:0004362">
    <property type="term" value="F:glutathione-disulfide reductase (NADPH) activity"/>
    <property type="evidence" value="ECO:0007669"/>
    <property type="project" value="TreeGrafter"/>
</dbReference>
<dbReference type="PROSITE" id="PS00076">
    <property type="entry name" value="PYRIDINE_REDOX_1"/>
    <property type="match status" value="1"/>
</dbReference>
<dbReference type="SUPFAM" id="SSF51905">
    <property type="entry name" value="FAD/NAD(P)-binding domain"/>
    <property type="match status" value="1"/>
</dbReference>
<dbReference type="GO" id="GO:0045454">
    <property type="term" value="P:cell redox homeostasis"/>
    <property type="evidence" value="ECO:0007669"/>
    <property type="project" value="InterPro"/>
</dbReference>
<evidence type="ECO:0000256" key="7">
    <source>
        <dbReference type="ARBA" id="ARBA00023284"/>
    </source>
</evidence>
<protein>
    <recommendedName>
        <fullName evidence="8">FAD/NAD(P)-binding domain-containing protein</fullName>
    </recommendedName>
</protein>
<dbReference type="InterPro" id="IPR023753">
    <property type="entry name" value="FAD/NAD-binding_dom"/>
</dbReference>
<dbReference type="InterPro" id="IPR046952">
    <property type="entry name" value="GSHR/TRXR-like"/>
</dbReference>
<reference evidence="9" key="1">
    <citation type="submission" date="2022-03" db="EMBL/GenBank/DDBJ databases">
        <authorList>
            <person name="Tunstrom K."/>
        </authorList>
    </citation>
    <scope>NUCLEOTIDE SEQUENCE</scope>
</reference>
<evidence type="ECO:0000256" key="1">
    <source>
        <dbReference type="ARBA" id="ARBA00001974"/>
    </source>
</evidence>
<keyword evidence="7" id="KW-0676">Redox-active center</keyword>